<protein>
    <submittedName>
        <fullName evidence="1">Uncharacterized protein</fullName>
    </submittedName>
</protein>
<proteinExistence type="predicted"/>
<accession>A0ACC8ENJ8</accession>
<evidence type="ECO:0000313" key="2">
    <source>
        <dbReference type="Proteomes" id="UP000250078"/>
    </source>
</evidence>
<gene>
    <name evidence="1" type="ORF">K441DRAFT_334741</name>
</gene>
<organism evidence="1 2">
    <name type="scientific">Cenococcum geophilum 1.58</name>
    <dbReference type="NCBI Taxonomy" id="794803"/>
    <lineage>
        <taxon>Eukaryota</taxon>
        <taxon>Fungi</taxon>
        <taxon>Dikarya</taxon>
        <taxon>Ascomycota</taxon>
        <taxon>Pezizomycotina</taxon>
        <taxon>Dothideomycetes</taxon>
        <taxon>Pleosporomycetidae</taxon>
        <taxon>Gloniales</taxon>
        <taxon>Gloniaceae</taxon>
        <taxon>Cenococcum</taxon>
    </lineage>
</organism>
<sequence length="152" mass="16815">MRILPHYHPTTLHLLISLGQGMVQAVAFKFQLTQCNDPLIRGNGRLEHRVCAPRCGARENVLGMAKGEDTALRAAHLSMHLLLRQTLSAGANGNVERFFSMTQPGGHPFKHGTRLRPRSVMAQHTASLMACPLARVVDDTSKLHMYANGKRQ</sequence>
<dbReference type="EMBL" id="KV748253">
    <property type="protein sequence ID" value="OCK87893.1"/>
    <property type="molecule type" value="Genomic_DNA"/>
</dbReference>
<evidence type="ECO:0000313" key="1">
    <source>
        <dbReference type="EMBL" id="OCK87893.1"/>
    </source>
</evidence>
<dbReference type="Proteomes" id="UP000250078">
    <property type="component" value="Unassembled WGS sequence"/>
</dbReference>
<name>A0ACC8ENJ8_9PEZI</name>
<keyword evidence="2" id="KW-1185">Reference proteome</keyword>
<reference evidence="1 2" key="1">
    <citation type="journal article" date="2016" name="Nat. Commun.">
        <title>Ectomycorrhizal ecology is imprinted in the genome of the dominant symbiotic fungus Cenococcum geophilum.</title>
        <authorList>
            <consortium name="DOE Joint Genome Institute"/>
            <person name="Peter M."/>
            <person name="Kohler A."/>
            <person name="Ohm R.A."/>
            <person name="Kuo A."/>
            <person name="Krutzmann J."/>
            <person name="Morin E."/>
            <person name="Arend M."/>
            <person name="Barry K.W."/>
            <person name="Binder M."/>
            <person name="Choi C."/>
            <person name="Clum A."/>
            <person name="Copeland A."/>
            <person name="Grisel N."/>
            <person name="Haridas S."/>
            <person name="Kipfer T."/>
            <person name="LaButti K."/>
            <person name="Lindquist E."/>
            <person name="Lipzen A."/>
            <person name="Maire R."/>
            <person name="Meier B."/>
            <person name="Mihaltcheva S."/>
            <person name="Molinier V."/>
            <person name="Murat C."/>
            <person name="Poggeler S."/>
            <person name="Quandt C.A."/>
            <person name="Sperisen C."/>
            <person name="Tritt A."/>
            <person name="Tisserant E."/>
            <person name="Crous P.W."/>
            <person name="Henrissat B."/>
            <person name="Nehls U."/>
            <person name="Egli S."/>
            <person name="Spatafora J.W."/>
            <person name="Grigoriev I.V."/>
            <person name="Martin F.M."/>
        </authorList>
    </citation>
    <scope>NUCLEOTIDE SEQUENCE [LARGE SCALE GENOMIC DNA]</scope>
    <source>
        <strain evidence="1 2">1.58</strain>
    </source>
</reference>